<organism evidence="1 2">
    <name type="scientific">Falsibacillus pallidus</name>
    <dbReference type="NCBI Taxonomy" id="493781"/>
    <lineage>
        <taxon>Bacteria</taxon>
        <taxon>Bacillati</taxon>
        <taxon>Bacillota</taxon>
        <taxon>Bacilli</taxon>
        <taxon>Bacillales</taxon>
        <taxon>Bacillaceae</taxon>
        <taxon>Falsibacillus</taxon>
    </lineage>
</organism>
<sequence length="558" mass="65850">MIKVNDYIEVSFVRFIEKKGFNLDNEYTDRNIIEEYLYDNCTKWDIKFFLKLFQDFLISQGETNESIIKKFEVFVSDSFYLEFINPTSIDKQPRLQGFLNHFYRSLKDSENYQEMSDFLMDSAIKAYRQNTGIEEWFILVIEKYGSTLKEAFELFTTNTLYHHLYLDFQNWVDSTLKKQWFIPRVNERYDFSFEDRRSRLSYLIASPPVKIKFHPKMVTTDKEIRKDFEFQYIDFLQYLENRGVNLAKTITYPIMMQLIEDYCIEYDQPKAPLKKFAKSINKKDSLFKKFIGDVRKSPKGEPFSIERLGQTKAHGLILFPKHLNLSSFLQIYWDDIHHMTQDYLDIYYTEEDLKTNISGYKRLKNLSEIYNKFITLPALFVWEKFGTEVYPLELIGLEHKEVYQILEFFTAEISKGTAFVNAKENTNQQIIKLNERKKNMEKYNLTVNGNGPVNFGENPKIEINKIEYQTVNSQSIDKEQLMKELTLIEEGLQKLNNKNNDQKILLSDIIDTRKQAEEMTSEGIKKRLIDMGSTLLYNTATGVNAGIIANIISKAIGL</sequence>
<reference evidence="1 2" key="1">
    <citation type="submission" date="2018-07" db="EMBL/GenBank/DDBJ databases">
        <title>Genomic Encyclopedia of Type Strains, Phase IV (KMG-IV): sequencing the most valuable type-strain genomes for metagenomic binning, comparative biology and taxonomic classification.</title>
        <authorList>
            <person name="Goeker M."/>
        </authorList>
    </citation>
    <scope>NUCLEOTIDE SEQUENCE [LARGE SCALE GENOMIC DNA]</scope>
    <source>
        <strain evidence="1 2">DSM 25281</strain>
    </source>
</reference>
<dbReference type="RefSeq" id="WP_114745996.1">
    <property type="nucleotide sequence ID" value="NZ_QQAY01000007.1"/>
</dbReference>
<dbReference type="OrthoDB" id="9983578at2"/>
<keyword evidence="2" id="KW-1185">Reference proteome</keyword>
<evidence type="ECO:0000313" key="1">
    <source>
        <dbReference type="EMBL" id="RDI41665.1"/>
    </source>
</evidence>
<comment type="caution">
    <text evidence="1">The sequence shown here is derived from an EMBL/GenBank/DDBJ whole genome shotgun (WGS) entry which is preliminary data.</text>
</comment>
<evidence type="ECO:0000313" key="2">
    <source>
        <dbReference type="Proteomes" id="UP000255326"/>
    </source>
</evidence>
<gene>
    <name evidence="1" type="ORF">DFR59_107120</name>
</gene>
<dbReference type="AlphaFoldDB" id="A0A370GCW9"/>
<accession>A0A370GCW9</accession>
<dbReference type="EMBL" id="QQAY01000007">
    <property type="protein sequence ID" value="RDI41665.1"/>
    <property type="molecule type" value="Genomic_DNA"/>
</dbReference>
<protein>
    <submittedName>
        <fullName evidence="1">Uncharacterized protein</fullName>
    </submittedName>
</protein>
<proteinExistence type="predicted"/>
<dbReference type="Proteomes" id="UP000255326">
    <property type="component" value="Unassembled WGS sequence"/>
</dbReference>
<name>A0A370GCW9_9BACI</name>